<evidence type="ECO:0000313" key="1">
    <source>
        <dbReference type="EMBL" id="CAK9057343.1"/>
    </source>
</evidence>
<protein>
    <submittedName>
        <fullName evidence="1">Uncharacterized protein</fullName>
    </submittedName>
</protein>
<accession>A0ABP0N0S7</accession>
<organism evidence="1 2">
    <name type="scientific">Durusdinium trenchii</name>
    <dbReference type="NCBI Taxonomy" id="1381693"/>
    <lineage>
        <taxon>Eukaryota</taxon>
        <taxon>Sar</taxon>
        <taxon>Alveolata</taxon>
        <taxon>Dinophyceae</taxon>
        <taxon>Suessiales</taxon>
        <taxon>Symbiodiniaceae</taxon>
        <taxon>Durusdinium</taxon>
    </lineage>
</organism>
<keyword evidence="2" id="KW-1185">Reference proteome</keyword>
<gene>
    <name evidence="1" type="ORF">CCMP2556_LOCUS28298</name>
</gene>
<name>A0ABP0N0S7_9DINO</name>
<reference evidence="1 2" key="1">
    <citation type="submission" date="2024-02" db="EMBL/GenBank/DDBJ databases">
        <authorList>
            <person name="Chen Y."/>
            <person name="Shah S."/>
            <person name="Dougan E. K."/>
            <person name="Thang M."/>
            <person name="Chan C."/>
        </authorList>
    </citation>
    <scope>NUCLEOTIDE SEQUENCE [LARGE SCALE GENOMIC DNA]</scope>
</reference>
<dbReference type="EMBL" id="CAXAMN010021224">
    <property type="protein sequence ID" value="CAK9057343.1"/>
    <property type="molecule type" value="Genomic_DNA"/>
</dbReference>
<evidence type="ECO:0000313" key="2">
    <source>
        <dbReference type="Proteomes" id="UP001642484"/>
    </source>
</evidence>
<sequence>MGPEVRRLADAGPSLLEFWKRYKRLYPNHEVFKLVAENALKLEECVPCYMHGDEGTTYKKDGCLCLSFHCAMGRGTISNKMGPITHEVLDDPHLNFVGHAFETRFLLSAMLREDYRDDHSVMSDLLEVVVGSLDHASRNGVPLASGGKLHPVCLGNKGDWPYLEEAVFTRKLMHEFDKKAAFHKVDIFHTVSLGVGKAWAACGFAILQQVCPGTSIEKRLQEHRKTSYVRKVDRSTLGWKGSEEPVGGWSKGALTTALCQFLEYFCQLKDLESSHRALLDAGAALVDASQPEGVRGKLQLMAESGVPGEVSKTRVEKAYPFDPVKARADL</sequence>
<comment type="caution">
    <text evidence="1">The sequence shown here is derived from an EMBL/GenBank/DDBJ whole genome shotgun (WGS) entry which is preliminary data.</text>
</comment>
<dbReference type="Proteomes" id="UP001642484">
    <property type="component" value="Unassembled WGS sequence"/>
</dbReference>
<proteinExistence type="predicted"/>